<keyword evidence="2" id="KW-0631">Potassium channel</keyword>
<dbReference type="Gene3D" id="2.60.120.10">
    <property type="entry name" value="Jelly Rolls"/>
    <property type="match status" value="1"/>
</dbReference>
<accession>A0AAV6WII1</accession>
<sequence>MRSRISHSVFYSQVKQVYLLRGVSGDLRRWLFSEMKPEYFPPGEDVILQNEAPTHFHMLVTGAVIKYLIVTIVIYNI</sequence>
<name>A0AAV6WII1_9LAMI</name>
<dbReference type="PROSITE" id="PS50042">
    <property type="entry name" value="CNMP_BINDING_3"/>
    <property type="match status" value="1"/>
</dbReference>
<dbReference type="PANTHER" id="PTHR45743:SF2">
    <property type="entry name" value="POTASSIUM CHANNEL AKT1"/>
    <property type="match status" value="1"/>
</dbReference>
<dbReference type="InterPro" id="IPR014710">
    <property type="entry name" value="RmlC-like_jellyroll"/>
</dbReference>
<dbReference type="Proteomes" id="UP000826271">
    <property type="component" value="Unassembled WGS sequence"/>
</dbReference>
<evidence type="ECO:0000256" key="1">
    <source>
        <dbReference type="ARBA" id="ARBA00022538"/>
    </source>
</evidence>
<keyword evidence="6" id="KW-0472">Membrane</keyword>
<evidence type="ECO:0000256" key="3">
    <source>
        <dbReference type="ARBA" id="ARBA00022882"/>
    </source>
</evidence>
<dbReference type="AlphaFoldDB" id="A0AAV6WII1"/>
<keyword evidence="1" id="KW-0633">Potassium transport</keyword>
<dbReference type="EMBL" id="WHWC01000016">
    <property type="protein sequence ID" value="KAG8367247.1"/>
    <property type="molecule type" value="Genomic_DNA"/>
</dbReference>
<organism evidence="8 9">
    <name type="scientific">Buddleja alternifolia</name>
    <dbReference type="NCBI Taxonomy" id="168488"/>
    <lineage>
        <taxon>Eukaryota</taxon>
        <taxon>Viridiplantae</taxon>
        <taxon>Streptophyta</taxon>
        <taxon>Embryophyta</taxon>
        <taxon>Tracheophyta</taxon>
        <taxon>Spermatophyta</taxon>
        <taxon>Magnoliopsida</taxon>
        <taxon>eudicotyledons</taxon>
        <taxon>Gunneridae</taxon>
        <taxon>Pentapetalae</taxon>
        <taxon>asterids</taxon>
        <taxon>lamiids</taxon>
        <taxon>Lamiales</taxon>
        <taxon>Scrophulariaceae</taxon>
        <taxon>Buddlejeae</taxon>
        <taxon>Buddleja</taxon>
    </lineage>
</organism>
<evidence type="ECO:0000256" key="6">
    <source>
        <dbReference type="SAM" id="Phobius"/>
    </source>
</evidence>
<keyword evidence="3" id="KW-0813">Transport</keyword>
<gene>
    <name evidence="8" type="ORF">BUALT_Bualt16G0052700</name>
</gene>
<dbReference type="GO" id="GO:0034702">
    <property type="term" value="C:monoatomic ion channel complex"/>
    <property type="evidence" value="ECO:0007669"/>
    <property type="project" value="UniProtKB-KW"/>
</dbReference>
<keyword evidence="3" id="KW-0406">Ion transport</keyword>
<keyword evidence="4" id="KW-0630">Potassium</keyword>
<evidence type="ECO:0000313" key="9">
    <source>
        <dbReference type="Proteomes" id="UP000826271"/>
    </source>
</evidence>
<evidence type="ECO:0000259" key="7">
    <source>
        <dbReference type="PROSITE" id="PS50042"/>
    </source>
</evidence>
<comment type="caution">
    <text evidence="8">The sequence shown here is derived from an EMBL/GenBank/DDBJ whole genome shotgun (WGS) entry which is preliminary data.</text>
</comment>
<protein>
    <recommendedName>
        <fullName evidence="7">Cyclic nucleotide-binding domain-containing protein</fullName>
    </recommendedName>
</protein>
<dbReference type="GO" id="GO:0005249">
    <property type="term" value="F:voltage-gated potassium channel activity"/>
    <property type="evidence" value="ECO:0007669"/>
    <property type="project" value="InterPro"/>
</dbReference>
<feature type="domain" description="Cyclic nucleotide-binding" evidence="7">
    <location>
        <begin position="19"/>
        <end position="64"/>
    </location>
</feature>
<keyword evidence="6" id="KW-0812">Transmembrane</keyword>
<proteinExistence type="predicted"/>
<evidence type="ECO:0000256" key="4">
    <source>
        <dbReference type="ARBA" id="ARBA00022958"/>
    </source>
</evidence>
<keyword evidence="9" id="KW-1185">Reference proteome</keyword>
<keyword evidence="3" id="KW-0851">Voltage-gated channel</keyword>
<keyword evidence="6" id="KW-1133">Transmembrane helix</keyword>
<reference evidence="8" key="1">
    <citation type="submission" date="2019-10" db="EMBL/GenBank/DDBJ databases">
        <authorList>
            <person name="Zhang R."/>
            <person name="Pan Y."/>
            <person name="Wang J."/>
            <person name="Ma R."/>
            <person name="Yu S."/>
        </authorList>
    </citation>
    <scope>NUCLEOTIDE SEQUENCE</scope>
    <source>
        <strain evidence="8">LA-IB0</strain>
        <tissue evidence="8">Leaf</tissue>
    </source>
</reference>
<dbReference type="InterPro" id="IPR045319">
    <property type="entry name" value="KAT/AKT"/>
</dbReference>
<dbReference type="PANTHER" id="PTHR45743">
    <property type="entry name" value="POTASSIUM CHANNEL AKT1"/>
    <property type="match status" value="1"/>
</dbReference>
<dbReference type="CDD" id="cd00038">
    <property type="entry name" value="CAP_ED"/>
    <property type="match status" value="1"/>
</dbReference>
<keyword evidence="5" id="KW-0407">Ion channel</keyword>
<feature type="transmembrane region" description="Helical" evidence="6">
    <location>
        <begin position="56"/>
        <end position="75"/>
    </location>
</feature>
<evidence type="ECO:0000313" key="8">
    <source>
        <dbReference type="EMBL" id="KAG8367247.1"/>
    </source>
</evidence>
<evidence type="ECO:0000256" key="2">
    <source>
        <dbReference type="ARBA" id="ARBA00022826"/>
    </source>
</evidence>
<dbReference type="InterPro" id="IPR018490">
    <property type="entry name" value="cNMP-bd_dom_sf"/>
</dbReference>
<dbReference type="SUPFAM" id="SSF51206">
    <property type="entry name" value="cAMP-binding domain-like"/>
    <property type="match status" value="1"/>
</dbReference>
<dbReference type="InterPro" id="IPR000595">
    <property type="entry name" value="cNMP-bd_dom"/>
</dbReference>
<evidence type="ECO:0000256" key="5">
    <source>
        <dbReference type="ARBA" id="ARBA00023303"/>
    </source>
</evidence>